<protein>
    <submittedName>
        <fullName evidence="1">Uncharacterized protein</fullName>
    </submittedName>
</protein>
<organism evidence="1 2">
    <name type="scientific">Dermacentor silvarum</name>
    <name type="common">Tick</name>
    <dbReference type="NCBI Taxonomy" id="543639"/>
    <lineage>
        <taxon>Eukaryota</taxon>
        <taxon>Metazoa</taxon>
        <taxon>Ecdysozoa</taxon>
        <taxon>Arthropoda</taxon>
        <taxon>Chelicerata</taxon>
        <taxon>Arachnida</taxon>
        <taxon>Acari</taxon>
        <taxon>Parasitiformes</taxon>
        <taxon>Ixodida</taxon>
        <taxon>Ixodoidea</taxon>
        <taxon>Ixodidae</taxon>
        <taxon>Rhipicephalinae</taxon>
        <taxon>Dermacentor</taxon>
    </lineage>
</organism>
<reference evidence="1" key="1">
    <citation type="submission" date="2020-05" db="EMBL/GenBank/DDBJ databases">
        <title>Large-scale comparative analyses of tick genomes elucidate their genetic diversity and vector capacities.</title>
        <authorList>
            <person name="Jia N."/>
            <person name="Wang J."/>
            <person name="Shi W."/>
            <person name="Du L."/>
            <person name="Sun Y."/>
            <person name="Zhan W."/>
            <person name="Jiang J."/>
            <person name="Wang Q."/>
            <person name="Zhang B."/>
            <person name="Ji P."/>
            <person name="Sakyi L.B."/>
            <person name="Cui X."/>
            <person name="Yuan T."/>
            <person name="Jiang B."/>
            <person name="Yang W."/>
            <person name="Lam T.T.-Y."/>
            <person name="Chang Q."/>
            <person name="Ding S."/>
            <person name="Wang X."/>
            <person name="Zhu J."/>
            <person name="Ruan X."/>
            <person name="Zhao L."/>
            <person name="Wei J."/>
            <person name="Que T."/>
            <person name="Du C."/>
            <person name="Cheng J."/>
            <person name="Dai P."/>
            <person name="Han X."/>
            <person name="Huang E."/>
            <person name="Gao Y."/>
            <person name="Liu J."/>
            <person name="Shao H."/>
            <person name="Ye R."/>
            <person name="Li L."/>
            <person name="Wei W."/>
            <person name="Wang X."/>
            <person name="Wang C."/>
            <person name="Yang T."/>
            <person name="Huo Q."/>
            <person name="Li W."/>
            <person name="Guo W."/>
            <person name="Chen H."/>
            <person name="Zhou L."/>
            <person name="Ni X."/>
            <person name="Tian J."/>
            <person name="Zhou Y."/>
            <person name="Sheng Y."/>
            <person name="Liu T."/>
            <person name="Pan Y."/>
            <person name="Xia L."/>
            <person name="Li J."/>
            <person name="Zhao F."/>
            <person name="Cao W."/>
        </authorList>
    </citation>
    <scope>NUCLEOTIDE SEQUENCE</scope>
    <source>
        <strain evidence="1">Dsil-2018</strain>
    </source>
</reference>
<sequence length="232" mass="26141">MQQFAQGFLVSRIMSGLPYHPVNRTQMLALDRLLNEAKRIVTGLPSYTCLEALKSCGKLNNLSELVDMHNYTQETRLRASNAGRHKLMLLGYDVHTLPIFPNKTPPWEIKALTDGKPLPLNMDPNQRMRRLAYAKRHTTVASSLPLTKRIVYTDAALPADGTSDTCYVTAWLPIGHALMFFMQIPYCRRSGTRHACSANAVTMLPSAEFLRTAVSLETRTLIDWRALISPLR</sequence>
<evidence type="ECO:0000313" key="1">
    <source>
        <dbReference type="EMBL" id="KAH7933444.1"/>
    </source>
</evidence>
<gene>
    <name evidence="1" type="ORF">HPB49_012556</name>
</gene>
<name>A0ACB8C3P3_DERSI</name>
<evidence type="ECO:0000313" key="2">
    <source>
        <dbReference type="Proteomes" id="UP000821865"/>
    </source>
</evidence>
<dbReference type="EMBL" id="CM023478">
    <property type="protein sequence ID" value="KAH7933444.1"/>
    <property type="molecule type" value="Genomic_DNA"/>
</dbReference>
<comment type="caution">
    <text evidence="1">The sequence shown here is derived from an EMBL/GenBank/DDBJ whole genome shotgun (WGS) entry which is preliminary data.</text>
</comment>
<keyword evidence="2" id="KW-1185">Reference proteome</keyword>
<dbReference type="Proteomes" id="UP000821865">
    <property type="component" value="Chromosome 9"/>
</dbReference>
<accession>A0ACB8C3P3</accession>
<proteinExistence type="predicted"/>